<dbReference type="AlphaFoldDB" id="A0A3M0C310"/>
<gene>
    <name evidence="3" type="ORF">BXY39_3122</name>
</gene>
<feature type="domain" description="UPF0033" evidence="2">
    <location>
        <begin position="10"/>
        <end position="34"/>
    </location>
</feature>
<dbReference type="Proteomes" id="UP000271227">
    <property type="component" value="Unassembled WGS sequence"/>
</dbReference>
<dbReference type="PROSITE" id="PS01148">
    <property type="entry name" value="UPF0033"/>
    <property type="match status" value="1"/>
</dbReference>
<dbReference type="SUPFAM" id="SSF64307">
    <property type="entry name" value="SirA-like"/>
    <property type="match status" value="1"/>
</dbReference>
<evidence type="ECO:0000256" key="1">
    <source>
        <dbReference type="ARBA" id="ARBA00008984"/>
    </source>
</evidence>
<dbReference type="FunCoup" id="A0A3M0C310">
    <property type="interactions" value="209"/>
</dbReference>
<protein>
    <submittedName>
        <fullName evidence="3">tRNA 2-thiouridine synthesizing protein A</fullName>
    </submittedName>
</protein>
<sequence>MTGQDFDTLLDASGLACPLPVLRARRTLAELAPGQVLKLVATDRAALNDIPAFCRMAGHRLIRADRDDGTYVFHIEKGAAPQGGADGAQTAAPETG</sequence>
<dbReference type="Pfam" id="PF01206">
    <property type="entry name" value="TusA"/>
    <property type="match status" value="1"/>
</dbReference>
<evidence type="ECO:0000313" key="3">
    <source>
        <dbReference type="EMBL" id="RMB02770.1"/>
    </source>
</evidence>
<accession>A0A3M0C310</accession>
<comment type="caution">
    <text evidence="3">The sequence shown here is derived from an EMBL/GenBank/DDBJ whole genome shotgun (WGS) entry which is preliminary data.</text>
</comment>
<dbReference type="EMBL" id="REFR01000014">
    <property type="protein sequence ID" value="RMB02770.1"/>
    <property type="molecule type" value="Genomic_DNA"/>
</dbReference>
<dbReference type="PANTHER" id="PTHR33279">
    <property type="entry name" value="SULFUR CARRIER PROTEIN YEDF-RELATED"/>
    <property type="match status" value="1"/>
</dbReference>
<organism evidence="3 4">
    <name type="scientific">Eilatimonas milleporae</name>
    <dbReference type="NCBI Taxonomy" id="911205"/>
    <lineage>
        <taxon>Bacteria</taxon>
        <taxon>Pseudomonadati</taxon>
        <taxon>Pseudomonadota</taxon>
        <taxon>Alphaproteobacteria</taxon>
        <taxon>Kordiimonadales</taxon>
        <taxon>Kordiimonadaceae</taxon>
        <taxon>Eilatimonas</taxon>
    </lineage>
</organism>
<dbReference type="CDD" id="cd00291">
    <property type="entry name" value="SirA_YedF_YeeD"/>
    <property type="match status" value="1"/>
</dbReference>
<dbReference type="PANTHER" id="PTHR33279:SF2">
    <property type="entry name" value="SULFUR CARRIER PROTEIN TUSA"/>
    <property type="match status" value="1"/>
</dbReference>
<dbReference type="InterPro" id="IPR001455">
    <property type="entry name" value="TusA-like"/>
</dbReference>
<keyword evidence="4" id="KW-1185">Reference proteome</keyword>
<dbReference type="RefSeq" id="WP_245999300.1">
    <property type="nucleotide sequence ID" value="NZ_REFR01000014.1"/>
</dbReference>
<proteinExistence type="inferred from homology"/>
<evidence type="ECO:0000259" key="2">
    <source>
        <dbReference type="PROSITE" id="PS01148"/>
    </source>
</evidence>
<dbReference type="InParanoid" id="A0A3M0C310"/>
<dbReference type="InterPro" id="IPR036868">
    <property type="entry name" value="TusA-like_sf"/>
</dbReference>
<name>A0A3M0C310_9PROT</name>
<evidence type="ECO:0000313" key="4">
    <source>
        <dbReference type="Proteomes" id="UP000271227"/>
    </source>
</evidence>
<dbReference type="Gene3D" id="3.30.110.40">
    <property type="entry name" value="TusA-like domain"/>
    <property type="match status" value="1"/>
</dbReference>
<reference evidence="3 4" key="1">
    <citation type="submission" date="2018-10" db="EMBL/GenBank/DDBJ databases">
        <title>Genomic Encyclopedia of Archaeal and Bacterial Type Strains, Phase II (KMG-II): from individual species to whole genera.</title>
        <authorList>
            <person name="Goeker M."/>
        </authorList>
    </citation>
    <scope>NUCLEOTIDE SEQUENCE [LARGE SCALE GENOMIC DNA]</scope>
    <source>
        <strain evidence="3 4">DSM 25217</strain>
    </source>
</reference>
<comment type="similarity">
    <text evidence="1">Belongs to the sulfur carrier protein TusA family.</text>
</comment>